<dbReference type="InterPro" id="IPR032675">
    <property type="entry name" value="LRR_dom_sf"/>
</dbReference>
<name>A0ABC8USW1_9AQUA</name>
<accession>A0ABC8USW1</accession>
<keyword evidence="2" id="KW-1185">Reference proteome</keyword>
<dbReference type="EMBL" id="CAUOFW020008858">
    <property type="protein sequence ID" value="CAK9184145.1"/>
    <property type="molecule type" value="Genomic_DNA"/>
</dbReference>
<dbReference type="SUPFAM" id="SSF52058">
    <property type="entry name" value="L domain-like"/>
    <property type="match status" value="1"/>
</dbReference>
<reference evidence="1 2" key="1">
    <citation type="submission" date="2024-02" db="EMBL/GenBank/DDBJ databases">
        <authorList>
            <person name="Vignale AGUSTIN F."/>
            <person name="Sosa J E."/>
            <person name="Modenutti C."/>
        </authorList>
    </citation>
    <scope>NUCLEOTIDE SEQUENCE [LARGE SCALE GENOMIC DNA]</scope>
</reference>
<dbReference type="Proteomes" id="UP001642360">
    <property type="component" value="Unassembled WGS sequence"/>
</dbReference>
<sequence length="138" mass="15518">DVMYLRSWKHAPMATLEKLPNLHKLFLNDDVIIGGGGGGGGIVCSAMGFPQLKKLELVDLSNLQKWRVDKGAMPKLSTLIIFSCARLQRVPVRLKFITTLQELSIGNMPNEFTERIRIVDGKEVEDFDRVQHIPSIVF</sequence>
<organism evidence="1 2">
    <name type="scientific">Ilex paraguariensis</name>
    <name type="common">yerba mate</name>
    <dbReference type="NCBI Taxonomy" id="185542"/>
    <lineage>
        <taxon>Eukaryota</taxon>
        <taxon>Viridiplantae</taxon>
        <taxon>Streptophyta</taxon>
        <taxon>Embryophyta</taxon>
        <taxon>Tracheophyta</taxon>
        <taxon>Spermatophyta</taxon>
        <taxon>Magnoliopsida</taxon>
        <taxon>eudicotyledons</taxon>
        <taxon>Gunneridae</taxon>
        <taxon>Pentapetalae</taxon>
        <taxon>asterids</taxon>
        <taxon>campanulids</taxon>
        <taxon>Aquifoliales</taxon>
        <taxon>Aquifoliaceae</taxon>
        <taxon>Ilex</taxon>
    </lineage>
</organism>
<feature type="non-terminal residue" evidence="1">
    <location>
        <position position="1"/>
    </location>
</feature>
<proteinExistence type="predicted"/>
<dbReference type="PANTHER" id="PTHR15140:SF37">
    <property type="entry name" value="UBIQUITIN-LIKE DOMAIN-CONTAINING PROTEIN"/>
    <property type="match status" value="1"/>
</dbReference>
<protein>
    <recommendedName>
        <fullName evidence="3">Disease resistance protein</fullName>
    </recommendedName>
</protein>
<evidence type="ECO:0000313" key="2">
    <source>
        <dbReference type="Proteomes" id="UP001642360"/>
    </source>
</evidence>
<gene>
    <name evidence="1" type="ORF">ILEXP_LOCUS54438</name>
</gene>
<evidence type="ECO:0000313" key="1">
    <source>
        <dbReference type="EMBL" id="CAK9184145.1"/>
    </source>
</evidence>
<evidence type="ECO:0008006" key="3">
    <source>
        <dbReference type="Google" id="ProtNLM"/>
    </source>
</evidence>
<comment type="caution">
    <text evidence="1">The sequence shown here is derived from an EMBL/GenBank/DDBJ whole genome shotgun (WGS) entry which is preliminary data.</text>
</comment>
<dbReference type="Gene3D" id="3.80.10.10">
    <property type="entry name" value="Ribonuclease Inhibitor"/>
    <property type="match status" value="1"/>
</dbReference>
<dbReference type="AlphaFoldDB" id="A0ABC8USW1"/>
<dbReference type="PANTHER" id="PTHR15140">
    <property type="entry name" value="TUBULIN-SPECIFIC CHAPERONE E"/>
    <property type="match status" value="1"/>
</dbReference>